<organism evidence="1 2">
    <name type="scientific">Catalinimonas alkaloidigena</name>
    <dbReference type="NCBI Taxonomy" id="1075417"/>
    <lineage>
        <taxon>Bacteria</taxon>
        <taxon>Pseudomonadati</taxon>
        <taxon>Bacteroidota</taxon>
        <taxon>Cytophagia</taxon>
        <taxon>Cytophagales</taxon>
        <taxon>Catalimonadaceae</taxon>
        <taxon>Catalinimonas</taxon>
    </lineage>
</organism>
<dbReference type="EMBL" id="FNFO01000005">
    <property type="protein sequence ID" value="SDL25082.1"/>
    <property type="molecule type" value="Genomic_DNA"/>
</dbReference>
<dbReference type="Proteomes" id="UP000198510">
    <property type="component" value="Unassembled WGS sequence"/>
</dbReference>
<evidence type="ECO:0000313" key="2">
    <source>
        <dbReference type="Proteomes" id="UP000198510"/>
    </source>
</evidence>
<reference evidence="1 2" key="1">
    <citation type="submission" date="2016-10" db="EMBL/GenBank/DDBJ databases">
        <authorList>
            <person name="de Groot N.N."/>
        </authorList>
    </citation>
    <scope>NUCLEOTIDE SEQUENCE [LARGE SCALE GENOMIC DNA]</scope>
    <source>
        <strain evidence="1 2">DSM 25186</strain>
    </source>
</reference>
<dbReference type="AlphaFoldDB" id="A0A1G9IIX6"/>
<name>A0A1G9IIX6_9BACT</name>
<protein>
    <submittedName>
        <fullName evidence="1">Uncharacterized protein</fullName>
    </submittedName>
</protein>
<dbReference type="RefSeq" id="WP_089682904.1">
    <property type="nucleotide sequence ID" value="NZ_FNFO01000005.1"/>
</dbReference>
<accession>A0A1G9IIX6</accession>
<proteinExistence type="predicted"/>
<evidence type="ECO:0000313" key="1">
    <source>
        <dbReference type="EMBL" id="SDL25082.1"/>
    </source>
</evidence>
<dbReference type="OrthoDB" id="980828at2"/>
<keyword evidence="2" id="KW-1185">Reference proteome</keyword>
<sequence>MTNFVIVHRFHVPDVCSNFEKAVVRKYPQHYGKKIGKYHYLAFQASDAHKVETTLHQVIGSLPSHDHDYVTLYFCEPQAPADITRVVLLGPDQGYRGAGTKSAHDQRLVDLIELDLAETSLAR</sequence>
<gene>
    <name evidence="1" type="ORF">SAMN05421823_10517</name>
</gene>